<feature type="region of interest" description="Disordered" evidence="2">
    <location>
        <begin position="121"/>
        <end position="147"/>
    </location>
</feature>
<dbReference type="InterPro" id="IPR027417">
    <property type="entry name" value="P-loop_NTPase"/>
</dbReference>
<dbReference type="EMBL" id="CAJHNJ030000146">
    <property type="protein sequence ID" value="CAG9136549.1"/>
    <property type="molecule type" value="Genomic_DNA"/>
</dbReference>
<dbReference type="PROSITE" id="PS50879">
    <property type="entry name" value="RNASE_H_1"/>
    <property type="match status" value="1"/>
</dbReference>
<sequence>MSSKSACDSAPNPRTTQRQRSLREMVLTKETSTKTAKQGRMEIPERVTKTSQTKSEASTRTSVPEVPERKKRKSPSPPAITDLKSDSQSEATLSVLEQTSATASVVSRVINWEQCDISPPREVLSDTESEASSLDLAGSNTSKGRPSMLFAPSGKRKGAEMDLATKLATEMFQKGKDAIEQASKIKREHKTIVLESISGLYEIVLSVSDSRSRAKCDLEKEKARNAIELMRVERAHTKNINELNKMLAGELGLARKDLAANLAETKAIRDWQGYETQEPHRLIKETAEAIEDLKKRLKLLNDTVASQTGHLTSNEPILKDHAYIKTGVESLRNQIDELRRDMHTEGKKASEIHGLNTKMIGLLESQPKYCKTDTTAEMSKVLEILGKIDSKRIPESTPQPIVVNLNEQLQPITETLEAVKSELRTMREEKRTLPPSSLSLEAEMAIAECEKGAKRTYAKVAALPPPPLKPNHTLIISSSDNKQTGDNLIDRIAVALDTKKTGAKVDRIRKAKNQKVVLSCGTREDLNLIHNRVQLDKGLKVQVAKAGNPLIIIRDVIKAHTDAEIVENLLAQNKNLLQDQDLKECTMKVRYRKKARNTLECHPVLEVSPLAHKKLVEAGKVYIGLQRRPVADHSPLVQCTKCLGFGHTKAISRETEDLCSHCGGKHTWEKCQLRLDRLPPKCKNCSSTANGEGNDLKHNAFSKLYQVAMGTKVSIALVQEPYVGKHGYMKQQPGTRLIQCTLNRQKPVKAAIIVFGDLLEVIHDPQLVTETEAAAVAIGGGTKLGLVSVYFEGDQDIDPYIERTKTFCEKLNTRNLIVAGDVNAWSHWWGSVSENDRGVAYSSFLTEIDLQILNTGDTPTFETYRNGKICKSTVDVTACSTSLLGKIEDWKVDANLITSDHNAITFTLRTGKALEHLKPITTRMYNTKKANWSKFASKLKSLLVEKNITTTSVQECDNPEDLENIISTYTEAIHEACETSIPTAGKWKGEPKPPWWSKSLEDLKKDVLRKKRRIRNAAASRMPYVIAEYQKTKQEYSEKAEKAQIESWKEFCTTQEKESMWDKIYRVIKKTSGRQEDMLLRDTAGNTLSPQQSAELLATTFYPDDSESTDQPFHAELREKTKEIPREHLRDNDPPFTTVELDLVLQAMNPKKAPGPDGFTADICGAAIQCEREVFMAIANKCLSFRHFPSQWKTAHVVILRKASKEDYTHPKSYRPIGLLSVLGKIVEKLMVARLQWHILPTLNKNQYGFMPQRGTEDALYDLVAHLREGMNTKKFVVLISLDIEGAFDNAWWPALKHQLAKKRCPQNLYEMVCSYLSDRKIKVNYARAACEKGTTKGCVQGSIGGPTFWNIILDSLLHKLEAEGVYCQAFADDVALVFTGLAVKTLEVSANKVLDKIVEWGTRNKLNFAPHKTNAMLLTKKLKYDLPQLFMAGTKINLVEEIKLLGLIIDRRLTFKAHITAQCKKAADIHKQLARAAKVTWGLNGEIVRTIYIAVVEPIMTYAASVWSQAVELESNKKQLFSLQRGFAQKICKAYRTVSLTSALALSGLLPLDLRIQEAANLYKSKKLLSADYLPPGKDLERNVGYLDLPHPSTLTSTKYEILENTTLLDTGSQIFTDGSKIEGKVGAALSWWEDGKEKLSETFGLHPSCTVFQSELYALHRATKLVSSSTDKKVNILSDSRSSLDLLQNPKLSHPLARSIKENIARAVSDGGEIQMFWLRAHVGTAGNERADELAKTAALHSTSHDYDKVPLSYVRKKIREESVRKWQDRYATSSTGAVTRKFLPDVNQAYRITRTSKLTPAHVQMLTGHGGIGEYLYRFKLKGSPGCDCDPNISESVWHIILDCPRFLAARHDLETLIDRNLVESELKDILADTNHRPHFLSYADRIFRVAAKRNSTISRPEAQSTSVVQSSNPTISAPQQVTPKATATNQLLSCGEKGEAGLRRRSVALFMDSSSERLGISFCVSGARKRVAISPGLASLLNGSTSKATMKRKAYDALPVTLVGDQSCRLVRCRNKTIALLEWADDTPFVQACSWLTMLGERAQDSNVPKIISVDAMVIEHKKGEIVDQLGCLKASKQHEIVVYEDRGEDLSFLSGHIPVRNNNDQQTEAVTGSERLQERMASESVAAAEQQEINMRMQSRISQGRAQGFLQAFKSAAQSLMGKPQRTPEWRQIPKGPIRKRTAQRTITRADMGQVVPPKLKTATSPKEHLENAVIEFVAITTATKQVNLLSCKTIMQTYRQENEGRLKILLEEAEACIYDNSSCQVLRGKMTGAYMAAYSEESGFVPWECNSSKFTVPHNNQIVVVAQCTRIMLEDKILAKVETINANWNHWTMPTITWVNGVPGCGKTTWVINNFDVSKDTIITTTTEAAIDIRNRLAHRIGDMVKTRVRTMASVLVNGFREHVGCQRLIIDEALMNHFGAIVMAAHLSRACDIALIGDINQLPYIDRENLFELRYNRPTLVANITQELLCSYRNPMDVAYALKEVYSGIYAATARIQSLQLKRLTDAVIPKSQTNTLFLVHTQEEKETLTSQGYGEGMGSRVLTIHEAQGLTYESVIIIRTKDKIKLHDSVPHAVVALSRHTTTCTYYADDTEDAIGNLAKTAITAPKKRILEYNLKMAVKNRDEEVIALSGEMLRRHNGAE</sequence>
<protein>
    <submittedName>
        <fullName evidence="6">(diamondback moth) hypothetical protein</fullName>
    </submittedName>
</protein>
<dbReference type="InterPro" id="IPR005135">
    <property type="entry name" value="Endo/exonuclease/phosphatase"/>
</dbReference>
<dbReference type="InterPro" id="IPR000477">
    <property type="entry name" value="RT_dom"/>
</dbReference>
<dbReference type="Pfam" id="PF00078">
    <property type="entry name" value="RVT_1"/>
    <property type="match status" value="1"/>
</dbReference>
<dbReference type="InterPro" id="IPR002156">
    <property type="entry name" value="RNaseH_domain"/>
</dbReference>
<dbReference type="PROSITE" id="PS51657">
    <property type="entry name" value="PSRV_HELICASE"/>
    <property type="match status" value="1"/>
</dbReference>
<keyword evidence="1" id="KW-0175">Coiled coil</keyword>
<dbReference type="Pfam" id="PF01443">
    <property type="entry name" value="Viral_helicase1"/>
    <property type="match status" value="1"/>
</dbReference>
<dbReference type="SUPFAM" id="SSF56219">
    <property type="entry name" value="DNase I-like"/>
    <property type="match status" value="1"/>
</dbReference>
<keyword evidence="7" id="KW-1185">Reference proteome</keyword>
<dbReference type="Gene3D" id="3.30.420.10">
    <property type="entry name" value="Ribonuclease H-like superfamily/Ribonuclease H"/>
    <property type="match status" value="1"/>
</dbReference>
<dbReference type="Pfam" id="PF14529">
    <property type="entry name" value="Exo_endo_phos_2"/>
    <property type="match status" value="1"/>
</dbReference>
<dbReference type="InterPro" id="IPR036397">
    <property type="entry name" value="RNaseH_sf"/>
</dbReference>
<feature type="compositionally biased region" description="Polar residues" evidence="2">
    <location>
        <begin position="49"/>
        <end position="62"/>
    </location>
</feature>
<dbReference type="PANTHER" id="PTHR33481">
    <property type="entry name" value="REVERSE TRANSCRIPTASE"/>
    <property type="match status" value="1"/>
</dbReference>
<evidence type="ECO:0000313" key="7">
    <source>
        <dbReference type="Proteomes" id="UP000653454"/>
    </source>
</evidence>
<organism evidence="6 7">
    <name type="scientific">Plutella xylostella</name>
    <name type="common">Diamondback moth</name>
    <name type="synonym">Plutella maculipennis</name>
    <dbReference type="NCBI Taxonomy" id="51655"/>
    <lineage>
        <taxon>Eukaryota</taxon>
        <taxon>Metazoa</taxon>
        <taxon>Ecdysozoa</taxon>
        <taxon>Arthropoda</taxon>
        <taxon>Hexapoda</taxon>
        <taxon>Insecta</taxon>
        <taxon>Pterygota</taxon>
        <taxon>Neoptera</taxon>
        <taxon>Endopterygota</taxon>
        <taxon>Lepidoptera</taxon>
        <taxon>Glossata</taxon>
        <taxon>Ditrysia</taxon>
        <taxon>Yponomeutoidea</taxon>
        <taxon>Plutellidae</taxon>
        <taxon>Plutella</taxon>
    </lineage>
</organism>
<dbReference type="Gene3D" id="3.40.50.300">
    <property type="entry name" value="P-loop containing nucleotide triphosphate hydrolases"/>
    <property type="match status" value="2"/>
</dbReference>
<evidence type="ECO:0000256" key="1">
    <source>
        <dbReference type="SAM" id="Coils"/>
    </source>
</evidence>
<reference evidence="6" key="1">
    <citation type="submission" date="2020-11" db="EMBL/GenBank/DDBJ databases">
        <authorList>
            <person name="Whiteford S."/>
        </authorList>
    </citation>
    <scope>NUCLEOTIDE SEQUENCE</scope>
</reference>
<dbReference type="InterPro" id="IPR012337">
    <property type="entry name" value="RNaseH-like_sf"/>
</dbReference>
<feature type="region of interest" description="Disordered" evidence="2">
    <location>
        <begin position="1902"/>
        <end position="1926"/>
    </location>
</feature>
<evidence type="ECO:0000259" key="3">
    <source>
        <dbReference type="PROSITE" id="PS50878"/>
    </source>
</evidence>
<gene>
    <name evidence="6" type="ORF">PLXY2_LOCUS14808</name>
</gene>
<evidence type="ECO:0000259" key="5">
    <source>
        <dbReference type="PROSITE" id="PS51657"/>
    </source>
</evidence>
<evidence type="ECO:0000256" key="2">
    <source>
        <dbReference type="SAM" id="MobiDB-lite"/>
    </source>
</evidence>
<feature type="domain" description="RNase H type-1" evidence="4">
    <location>
        <begin position="1610"/>
        <end position="1742"/>
    </location>
</feature>
<dbReference type="Gene3D" id="3.60.10.10">
    <property type="entry name" value="Endonuclease/exonuclease/phosphatase"/>
    <property type="match status" value="1"/>
</dbReference>
<dbReference type="CDD" id="cd09276">
    <property type="entry name" value="Rnase_HI_RT_non_LTR"/>
    <property type="match status" value="1"/>
</dbReference>
<dbReference type="Pfam" id="PF00075">
    <property type="entry name" value="RNase_H"/>
    <property type="match status" value="1"/>
</dbReference>
<dbReference type="GO" id="GO:0071897">
    <property type="term" value="P:DNA biosynthetic process"/>
    <property type="evidence" value="ECO:0007669"/>
    <property type="project" value="UniProtKB-ARBA"/>
</dbReference>
<comment type="caution">
    <text evidence="6">The sequence shown here is derived from an EMBL/GenBank/DDBJ whole genome shotgun (WGS) entry which is preliminary data.</text>
</comment>
<feature type="compositionally biased region" description="Basic and acidic residues" evidence="2">
    <location>
        <begin position="39"/>
        <end position="48"/>
    </location>
</feature>
<feature type="domain" description="(+)RNA virus helicase C-terminal" evidence="5">
    <location>
        <begin position="2309"/>
        <end position="2628"/>
    </location>
</feature>
<dbReference type="InterPro" id="IPR027351">
    <property type="entry name" value="(+)RNA_virus_helicase_core_dom"/>
</dbReference>
<proteinExistence type="predicted"/>
<evidence type="ECO:0000313" key="6">
    <source>
        <dbReference type="EMBL" id="CAG9136549.1"/>
    </source>
</evidence>
<dbReference type="InterPro" id="IPR043502">
    <property type="entry name" value="DNA/RNA_pol_sf"/>
</dbReference>
<evidence type="ECO:0000259" key="4">
    <source>
        <dbReference type="PROSITE" id="PS50879"/>
    </source>
</evidence>
<dbReference type="GO" id="GO:0003676">
    <property type="term" value="F:nucleic acid binding"/>
    <property type="evidence" value="ECO:0007669"/>
    <property type="project" value="InterPro"/>
</dbReference>
<dbReference type="Proteomes" id="UP000653454">
    <property type="component" value="Unassembled WGS sequence"/>
</dbReference>
<dbReference type="SUPFAM" id="SSF53098">
    <property type="entry name" value="Ribonuclease H-like"/>
    <property type="match status" value="1"/>
</dbReference>
<dbReference type="GO" id="GO:0005524">
    <property type="term" value="F:ATP binding"/>
    <property type="evidence" value="ECO:0007669"/>
    <property type="project" value="InterPro"/>
</dbReference>
<dbReference type="GO" id="GO:0042575">
    <property type="term" value="C:DNA polymerase complex"/>
    <property type="evidence" value="ECO:0007669"/>
    <property type="project" value="UniProtKB-ARBA"/>
</dbReference>
<name>A0A8S4G8T5_PLUXY</name>
<dbReference type="SUPFAM" id="SSF52540">
    <property type="entry name" value="P-loop containing nucleoside triphosphate hydrolases"/>
    <property type="match status" value="1"/>
</dbReference>
<dbReference type="CDD" id="cd01650">
    <property type="entry name" value="RT_nLTR_like"/>
    <property type="match status" value="1"/>
</dbReference>
<accession>A0A8S4G8T5</accession>
<dbReference type="SUPFAM" id="SSF56672">
    <property type="entry name" value="DNA/RNA polymerases"/>
    <property type="match status" value="1"/>
</dbReference>
<dbReference type="PANTHER" id="PTHR33481:SF1">
    <property type="entry name" value="ENDONUCLEASE_EXONUCLEASE_PHOSPHATASE DOMAIN-CONTAINING PROTEIN-RELATED"/>
    <property type="match status" value="1"/>
</dbReference>
<feature type="region of interest" description="Disordered" evidence="2">
    <location>
        <begin position="1"/>
        <end position="88"/>
    </location>
</feature>
<feature type="coiled-coil region" evidence="1">
    <location>
        <begin position="1000"/>
        <end position="1046"/>
    </location>
</feature>
<feature type="compositionally biased region" description="Polar residues" evidence="2">
    <location>
        <begin position="1"/>
        <end position="19"/>
    </location>
</feature>
<dbReference type="InterPro" id="IPR036691">
    <property type="entry name" value="Endo/exonu/phosph_ase_sf"/>
</dbReference>
<dbReference type="PROSITE" id="PS50878">
    <property type="entry name" value="RT_POL"/>
    <property type="match status" value="1"/>
</dbReference>
<feature type="domain" description="Reverse transcriptase" evidence="3">
    <location>
        <begin position="1181"/>
        <end position="1450"/>
    </location>
</feature>
<dbReference type="GO" id="GO:0004523">
    <property type="term" value="F:RNA-DNA hybrid ribonuclease activity"/>
    <property type="evidence" value="ECO:0007669"/>
    <property type="project" value="InterPro"/>
</dbReference>